<evidence type="ECO:0000313" key="3">
    <source>
        <dbReference type="Proteomes" id="UP000033475"/>
    </source>
</evidence>
<protein>
    <submittedName>
        <fullName evidence="2">TIGR02217 family protein</fullName>
    </submittedName>
</protein>
<dbReference type="RefSeq" id="WP_011271085.1">
    <property type="nucleotide sequence ID" value="NZ_LANQ01000001.1"/>
</dbReference>
<comment type="caution">
    <text evidence="2">The sequence shown here is derived from an EMBL/GenBank/DDBJ whole genome shotgun (WGS) entry which is preliminary data.</text>
</comment>
<dbReference type="PATRIC" id="fig|1359196.3.peg.23"/>
<organism evidence="2 3">
    <name type="scientific">Rickettsia felis str. Pedreira</name>
    <dbReference type="NCBI Taxonomy" id="1359196"/>
    <lineage>
        <taxon>Bacteria</taxon>
        <taxon>Pseudomonadati</taxon>
        <taxon>Pseudomonadota</taxon>
        <taxon>Alphaproteobacteria</taxon>
        <taxon>Rickettsiales</taxon>
        <taxon>Rickettsiaceae</taxon>
        <taxon>Rickettsieae</taxon>
        <taxon>Rickettsia</taxon>
        <taxon>spotted fever group</taxon>
    </lineage>
</organism>
<dbReference type="NCBIfam" id="TIGR02217">
    <property type="entry name" value="chp_TIGR02217"/>
    <property type="match status" value="1"/>
</dbReference>
<dbReference type="EMBL" id="LANQ01000001">
    <property type="protein sequence ID" value="KJV57659.1"/>
    <property type="molecule type" value="Genomic_DNA"/>
</dbReference>
<accession>A0A0F3MSV1</accession>
<name>A0A0F3MSV1_RICFI</name>
<dbReference type="Pfam" id="PF09343">
    <property type="entry name" value="DUF2460"/>
    <property type="match status" value="1"/>
</dbReference>
<reference evidence="2 3" key="1">
    <citation type="submission" date="2015-01" db="EMBL/GenBank/DDBJ databases">
        <title>Genome Sequencing of Rickettsiales.</title>
        <authorList>
            <person name="Daugherty S.C."/>
            <person name="Su Q."/>
            <person name="Abolude K."/>
            <person name="Beier-Sexton M."/>
            <person name="Carlyon J.A."/>
            <person name="Carter R."/>
            <person name="Day N.P."/>
            <person name="Dumler S.J."/>
            <person name="Dyachenko V."/>
            <person name="Godinez A."/>
            <person name="Kurtti T.J."/>
            <person name="Lichay M."/>
            <person name="Mullins K.E."/>
            <person name="Ott S."/>
            <person name="Pappas-Brown V."/>
            <person name="Paris D.H."/>
            <person name="Patel P."/>
            <person name="Richards A.L."/>
            <person name="Sadzewicz L."/>
            <person name="Sears K."/>
            <person name="Seidman D."/>
            <person name="Sengamalay N."/>
            <person name="Stenos J."/>
            <person name="Tallon L.J."/>
            <person name="Vincent G."/>
            <person name="Fraser C.M."/>
            <person name="Munderloh U."/>
            <person name="Dunning-Hotopp J.C."/>
        </authorList>
    </citation>
    <scope>NUCLEOTIDE SEQUENCE [LARGE SCALE GENOMIC DNA]</scope>
    <source>
        <strain evidence="2 3">Pedreira</strain>
    </source>
</reference>
<dbReference type="Proteomes" id="UP000033475">
    <property type="component" value="Unassembled WGS sequence"/>
</dbReference>
<proteinExistence type="predicted"/>
<feature type="domain" description="DUF2460" evidence="1">
    <location>
        <begin position="4"/>
        <end position="195"/>
    </location>
</feature>
<dbReference type="InterPro" id="IPR011740">
    <property type="entry name" value="DUF2460"/>
</dbReference>
<gene>
    <name evidence="2" type="ORF">RFEPED_0025</name>
</gene>
<evidence type="ECO:0000313" key="2">
    <source>
        <dbReference type="EMBL" id="KJV57659.1"/>
    </source>
</evidence>
<evidence type="ECO:0000259" key="1">
    <source>
        <dbReference type="Pfam" id="PF09343"/>
    </source>
</evidence>
<dbReference type="AlphaFoldDB" id="A0A0F3MSV1"/>
<sequence>MNFHDIRMPEFIESFAVGKTEFSTSHAITKSGREARHLDRNYGCQKYLIKNARLSSSEFEQFNSFFKARRGSNFAFRFRDYADYKVTNGMIAKGDGNLNKFQLKNIYSDSIAPYERVITKPVNNSVILYINNVRAMGIVDYNDGIVTLPSPLGQDVVLTADFTFDVAVKFSIDSFEYSYCNDGSIELSNIELVEVAILV</sequence>